<sequence length="40" mass="4602">MCQRRAIGILAVFVAIDVYAAKMKLVYRETGDFHIGKRIF</sequence>
<organism evidence="1">
    <name type="scientific">bioreactor metagenome</name>
    <dbReference type="NCBI Taxonomy" id="1076179"/>
    <lineage>
        <taxon>unclassified sequences</taxon>
        <taxon>metagenomes</taxon>
        <taxon>ecological metagenomes</taxon>
    </lineage>
</organism>
<name>A0A645ES92_9ZZZZ</name>
<comment type="caution">
    <text evidence="1">The sequence shown here is derived from an EMBL/GenBank/DDBJ whole genome shotgun (WGS) entry which is preliminary data.</text>
</comment>
<protein>
    <submittedName>
        <fullName evidence="1">Uncharacterized protein</fullName>
    </submittedName>
</protein>
<dbReference type="AlphaFoldDB" id="A0A645ES92"/>
<proteinExistence type="predicted"/>
<accession>A0A645ES92</accession>
<dbReference type="EMBL" id="VSSQ01050239">
    <property type="protein sequence ID" value="MPN04316.1"/>
    <property type="molecule type" value="Genomic_DNA"/>
</dbReference>
<gene>
    <name evidence="1" type="ORF">SDC9_151553</name>
</gene>
<evidence type="ECO:0000313" key="1">
    <source>
        <dbReference type="EMBL" id="MPN04316.1"/>
    </source>
</evidence>
<reference evidence="1" key="1">
    <citation type="submission" date="2019-08" db="EMBL/GenBank/DDBJ databases">
        <authorList>
            <person name="Kucharzyk K."/>
            <person name="Murdoch R.W."/>
            <person name="Higgins S."/>
            <person name="Loffler F."/>
        </authorList>
    </citation>
    <scope>NUCLEOTIDE SEQUENCE</scope>
</reference>